<feature type="non-terminal residue" evidence="14">
    <location>
        <position position="542"/>
    </location>
</feature>
<keyword evidence="8" id="KW-0539">Nucleus</keyword>
<evidence type="ECO:0000256" key="12">
    <source>
        <dbReference type="SAM" id="MobiDB-lite"/>
    </source>
</evidence>
<feature type="region of interest" description="Disordered" evidence="12">
    <location>
        <begin position="1"/>
        <end position="20"/>
    </location>
</feature>
<keyword evidence="6 11" id="KW-0833">Ubl conjugation pathway</keyword>
<evidence type="ECO:0000256" key="9">
    <source>
        <dbReference type="ARBA" id="ARBA00023288"/>
    </source>
</evidence>
<feature type="region of interest" description="Disordered" evidence="12">
    <location>
        <begin position="473"/>
        <end position="511"/>
    </location>
</feature>
<dbReference type="Gene3D" id="3.90.70.10">
    <property type="entry name" value="Cysteine proteinases"/>
    <property type="match status" value="1"/>
</dbReference>
<feature type="region of interest" description="Disordered" evidence="12">
    <location>
        <begin position="165"/>
        <end position="191"/>
    </location>
</feature>
<dbReference type="InterPro" id="IPR018200">
    <property type="entry name" value="USP_CS"/>
</dbReference>
<keyword evidence="5" id="KW-0519">Myristate</keyword>
<evidence type="ECO:0000256" key="5">
    <source>
        <dbReference type="ARBA" id="ARBA00022707"/>
    </source>
</evidence>
<dbReference type="OrthoDB" id="27652at2759"/>
<dbReference type="InterPro" id="IPR028889">
    <property type="entry name" value="USP"/>
</dbReference>
<dbReference type="InterPro" id="IPR038765">
    <property type="entry name" value="Papain-like_cys_pep_sf"/>
</dbReference>
<dbReference type="EC" id="3.4.19.12" evidence="11"/>
<feature type="region of interest" description="Disordered" evidence="12">
    <location>
        <begin position="381"/>
        <end position="413"/>
    </location>
</feature>
<feature type="compositionally biased region" description="Low complexity" evidence="12">
    <location>
        <begin position="483"/>
        <end position="496"/>
    </location>
</feature>
<dbReference type="FunFam" id="3.90.70.10:FF:000035">
    <property type="entry name" value="Ubiquitin carboxyl-terminal hydrolase 3"/>
    <property type="match status" value="1"/>
</dbReference>
<comment type="similarity">
    <text evidence="3 11">Belongs to the peptidase C19 family.</text>
</comment>
<dbReference type="PROSITE" id="PS50235">
    <property type="entry name" value="USP_3"/>
    <property type="match status" value="1"/>
</dbReference>
<dbReference type="AlphaFoldDB" id="A0A8K0ISR2"/>
<keyword evidence="15" id="KW-1185">Reference proteome</keyword>
<accession>A0A8K0ISR2</accession>
<feature type="domain" description="USP" evidence="13">
    <location>
        <begin position="54"/>
        <end position="384"/>
    </location>
</feature>
<evidence type="ECO:0000313" key="14">
    <source>
        <dbReference type="EMBL" id="KAG1366514.1"/>
    </source>
</evidence>
<evidence type="ECO:0000256" key="1">
    <source>
        <dbReference type="ARBA" id="ARBA00000707"/>
    </source>
</evidence>
<name>A0A8K0ISR2_COCNU</name>
<comment type="subcellular location">
    <subcellularLocation>
        <location evidence="2">Nucleus</location>
    </subcellularLocation>
</comment>
<dbReference type="PROSITE" id="PS00972">
    <property type="entry name" value="USP_1"/>
    <property type="match status" value="1"/>
</dbReference>
<feature type="compositionally biased region" description="Low complexity" evidence="12">
    <location>
        <begin position="167"/>
        <end position="182"/>
    </location>
</feature>
<sequence>KPVSNPRRLHPSWAPTAEDGKRAAVAAAAAAAAAEAAEGGLEKGRSSAGVGLGTGLRYLAGVAGGWWDKWMVMGAAGSKLEKALGDQFPEGERYFGLENFGNTCYCNSVLQISSQKKKTGVIAPKRFVQRVKKQNEYFRSYMHQDAHEFLNFLLNELVEVLEKESSAAKSSPETSSASEKTTNGPVHPQANGVRKEPLVTWVHKSFQGILTNETRCLRCETVTARDETFFDLSLDIEQNSSITSCLKNFSSTETLNAEDKFFCDKCCSLQEAQKRMKIKKPPHILVIHLKRFKYIEQLGRYKKLSYRVVFPMELKLNNTVDDADSEYSLFAVVVHVGSGPNHGHYVSLVKSHNHWLFFDDENVEMIDESIVQTFFGSAQEYSGNTDHGSHGSKTRQSADGGAISDTGKAEGEREFLRNLHTDGRRMLCEEEERPVKLGFLSRTQWLKIGEDHPPLMLRWEKNGSRFAPLMQEEDESIEKPMDISSSSSAKAESSISDVVKKKCKRPRRRSSLQADLRGLNLLHNQRFRSGKRALQSITMESN</sequence>
<dbReference type="InterPro" id="IPR001394">
    <property type="entry name" value="Peptidase_C19_UCH"/>
</dbReference>
<dbReference type="SUPFAM" id="SSF54001">
    <property type="entry name" value="Cysteine proteinases"/>
    <property type="match status" value="1"/>
</dbReference>
<reference evidence="14" key="2">
    <citation type="submission" date="2019-07" db="EMBL/GenBank/DDBJ databases">
        <authorList>
            <person name="Yang Y."/>
            <person name="Bocs S."/>
            <person name="Baudouin L."/>
        </authorList>
    </citation>
    <scope>NUCLEOTIDE SEQUENCE</scope>
    <source>
        <tissue evidence="14">Spear leaf of Hainan Tall coconut</tissue>
    </source>
</reference>
<gene>
    <name evidence="14" type="ORF">COCNU_13G003040</name>
</gene>
<comment type="caution">
    <text evidence="14">The sequence shown here is derived from an EMBL/GenBank/DDBJ whole genome shotgun (WGS) entry which is preliminary data.</text>
</comment>
<reference evidence="14" key="1">
    <citation type="journal article" date="2017" name="Gigascience">
        <title>The genome draft of coconut (Cocos nucifera).</title>
        <authorList>
            <person name="Xiao Y."/>
            <person name="Xu P."/>
            <person name="Fan H."/>
            <person name="Baudouin L."/>
            <person name="Xia W."/>
            <person name="Bocs S."/>
            <person name="Xu J."/>
            <person name="Li Q."/>
            <person name="Guo A."/>
            <person name="Zhou L."/>
            <person name="Li J."/>
            <person name="Wu Y."/>
            <person name="Ma Z."/>
            <person name="Armero A."/>
            <person name="Issali A.E."/>
            <person name="Liu N."/>
            <person name="Peng M."/>
            <person name="Yang Y."/>
        </authorList>
    </citation>
    <scope>NUCLEOTIDE SEQUENCE</scope>
    <source>
        <tissue evidence="14">Spear leaf of Hainan Tall coconut</tissue>
    </source>
</reference>
<dbReference type="PROSITE" id="PS00973">
    <property type="entry name" value="USP_2"/>
    <property type="match status" value="1"/>
</dbReference>
<comment type="function">
    <text evidence="10">Recognizes and hydrolyzes the peptide bond at the C-terminal Gly of ubiquitin. Involved in the processing of poly-ubiquitin precursors as well as that of ubiquitinated proteins. Required for the correct development of pollen.</text>
</comment>
<evidence type="ECO:0000256" key="2">
    <source>
        <dbReference type="ARBA" id="ARBA00004123"/>
    </source>
</evidence>
<dbReference type="PANTHER" id="PTHR24006">
    <property type="entry name" value="UBIQUITIN CARBOXYL-TERMINAL HYDROLASE"/>
    <property type="match status" value="1"/>
</dbReference>
<evidence type="ECO:0000256" key="11">
    <source>
        <dbReference type="RuleBase" id="RU366025"/>
    </source>
</evidence>
<dbReference type="Pfam" id="PF00443">
    <property type="entry name" value="UCH"/>
    <property type="match status" value="1"/>
</dbReference>
<dbReference type="GO" id="GO:0005829">
    <property type="term" value="C:cytosol"/>
    <property type="evidence" value="ECO:0007669"/>
    <property type="project" value="TreeGrafter"/>
</dbReference>
<evidence type="ECO:0000256" key="7">
    <source>
        <dbReference type="ARBA" id="ARBA00022801"/>
    </source>
</evidence>
<organism evidence="14 15">
    <name type="scientific">Cocos nucifera</name>
    <name type="common">Coconut palm</name>
    <dbReference type="NCBI Taxonomy" id="13894"/>
    <lineage>
        <taxon>Eukaryota</taxon>
        <taxon>Viridiplantae</taxon>
        <taxon>Streptophyta</taxon>
        <taxon>Embryophyta</taxon>
        <taxon>Tracheophyta</taxon>
        <taxon>Spermatophyta</taxon>
        <taxon>Magnoliopsida</taxon>
        <taxon>Liliopsida</taxon>
        <taxon>Arecaceae</taxon>
        <taxon>Arecoideae</taxon>
        <taxon>Cocoseae</taxon>
        <taxon>Attaleinae</taxon>
        <taxon>Cocos</taxon>
    </lineage>
</organism>
<comment type="catalytic activity">
    <reaction evidence="1 11">
        <text>Thiol-dependent hydrolysis of ester, thioester, amide, peptide and isopeptide bonds formed by the C-terminal Gly of ubiquitin (a 76-residue protein attached to proteins as an intracellular targeting signal).</text>
        <dbReference type="EC" id="3.4.19.12"/>
    </reaction>
</comment>
<dbReference type="PANTHER" id="PTHR24006:SF733">
    <property type="entry name" value="RE52890P"/>
    <property type="match status" value="1"/>
</dbReference>
<feature type="compositionally biased region" description="Basic residues" evidence="12">
    <location>
        <begin position="501"/>
        <end position="510"/>
    </location>
</feature>
<dbReference type="InterPro" id="IPR050164">
    <property type="entry name" value="Peptidase_C19"/>
</dbReference>
<evidence type="ECO:0000259" key="13">
    <source>
        <dbReference type="PROSITE" id="PS50235"/>
    </source>
</evidence>
<evidence type="ECO:0000256" key="6">
    <source>
        <dbReference type="ARBA" id="ARBA00022786"/>
    </source>
</evidence>
<dbReference type="EMBL" id="CM017884">
    <property type="protein sequence ID" value="KAG1366514.1"/>
    <property type="molecule type" value="Genomic_DNA"/>
</dbReference>
<evidence type="ECO:0000256" key="8">
    <source>
        <dbReference type="ARBA" id="ARBA00023242"/>
    </source>
</evidence>
<dbReference type="GO" id="GO:0005634">
    <property type="term" value="C:nucleus"/>
    <property type="evidence" value="ECO:0007669"/>
    <property type="project" value="UniProtKB-SubCell"/>
</dbReference>
<evidence type="ECO:0000256" key="4">
    <source>
        <dbReference type="ARBA" id="ARBA00022670"/>
    </source>
</evidence>
<proteinExistence type="inferred from homology"/>
<evidence type="ECO:0000313" key="15">
    <source>
        <dbReference type="Proteomes" id="UP000797356"/>
    </source>
</evidence>
<dbReference type="GO" id="GO:0006508">
    <property type="term" value="P:proteolysis"/>
    <property type="evidence" value="ECO:0007669"/>
    <property type="project" value="UniProtKB-KW"/>
</dbReference>
<evidence type="ECO:0000256" key="3">
    <source>
        <dbReference type="ARBA" id="ARBA00009085"/>
    </source>
</evidence>
<dbReference type="GO" id="GO:0016579">
    <property type="term" value="P:protein deubiquitination"/>
    <property type="evidence" value="ECO:0007669"/>
    <property type="project" value="InterPro"/>
</dbReference>
<dbReference type="CDD" id="cd02663">
    <property type="entry name" value="Peptidase_C19G"/>
    <property type="match status" value="1"/>
</dbReference>
<keyword evidence="4 11" id="KW-0645">Protease</keyword>
<keyword evidence="9" id="KW-0449">Lipoprotein</keyword>
<keyword evidence="11" id="KW-0788">Thiol protease</keyword>
<evidence type="ECO:0000256" key="10">
    <source>
        <dbReference type="ARBA" id="ARBA00053800"/>
    </source>
</evidence>
<protein>
    <recommendedName>
        <fullName evidence="11">Ubiquitin carboxyl-terminal hydrolase</fullName>
        <ecNumber evidence="11">3.4.19.12</ecNumber>
    </recommendedName>
</protein>
<keyword evidence="7 11" id="KW-0378">Hydrolase</keyword>
<dbReference type="Proteomes" id="UP000797356">
    <property type="component" value="Chromosome 13"/>
</dbReference>
<dbReference type="GO" id="GO:0004843">
    <property type="term" value="F:cysteine-type deubiquitinase activity"/>
    <property type="evidence" value="ECO:0007669"/>
    <property type="project" value="UniProtKB-UniRule"/>
</dbReference>